<name>A0ACD5TU58_AVESA</name>
<protein>
    <submittedName>
        <fullName evidence="1">Uncharacterized protein</fullName>
    </submittedName>
</protein>
<dbReference type="EnsemblPlants" id="AVESA.00010b.r2.1DG0125930.1">
    <property type="protein sequence ID" value="AVESA.00010b.r2.1DG0125930.1.CDS.1"/>
    <property type="gene ID" value="AVESA.00010b.r2.1DG0125930"/>
</dbReference>
<accession>A0ACD5TU58</accession>
<evidence type="ECO:0000313" key="1">
    <source>
        <dbReference type="EnsemblPlants" id="AVESA.00010b.r2.1DG0125930.1.CDS.1"/>
    </source>
</evidence>
<reference evidence="1" key="2">
    <citation type="submission" date="2025-09" db="UniProtKB">
        <authorList>
            <consortium name="EnsemblPlants"/>
        </authorList>
    </citation>
    <scope>IDENTIFICATION</scope>
</reference>
<evidence type="ECO:0000313" key="2">
    <source>
        <dbReference type="Proteomes" id="UP001732700"/>
    </source>
</evidence>
<dbReference type="Proteomes" id="UP001732700">
    <property type="component" value="Chromosome 1D"/>
</dbReference>
<sequence>MAVGFRRRLAALSVPKASSSLRRTRHKKLSYTRTRSTSLPGRFHPVVAGLHDSANALLGWTEAPAPSQAGTAWIGHGVEHLARLLAGLTDLLHHPQAQDPLRHSQRRTCKAAATPWTERLLDDLLILADAHGCFREALLSLKQLLAEAHAAVRRRDAPRLAAALRARRRSDRDLSRLASTLRALSHRSSSAAGTSDSSEAAVAEAVAAATCAAAAASAAIFAGLASASASSTSRAFSSPASASSPAAKAAAAPVWWVADLLRWRRRTVSVAAACESSGSPGGAAKDTPPEECCDEEEDERKAAMDRLRSLEDCVVAAEHGCEQVYRALVNARVSLLNVLTPCF</sequence>
<keyword evidence="2" id="KW-1185">Reference proteome</keyword>
<proteinExistence type="predicted"/>
<organism evidence="1 2">
    <name type="scientific">Avena sativa</name>
    <name type="common">Oat</name>
    <dbReference type="NCBI Taxonomy" id="4498"/>
    <lineage>
        <taxon>Eukaryota</taxon>
        <taxon>Viridiplantae</taxon>
        <taxon>Streptophyta</taxon>
        <taxon>Embryophyta</taxon>
        <taxon>Tracheophyta</taxon>
        <taxon>Spermatophyta</taxon>
        <taxon>Magnoliopsida</taxon>
        <taxon>Liliopsida</taxon>
        <taxon>Poales</taxon>
        <taxon>Poaceae</taxon>
        <taxon>BOP clade</taxon>
        <taxon>Pooideae</taxon>
        <taxon>Poodae</taxon>
        <taxon>Poeae</taxon>
        <taxon>Poeae Chloroplast Group 1 (Aveneae type)</taxon>
        <taxon>Aveninae</taxon>
        <taxon>Avena</taxon>
    </lineage>
</organism>
<reference evidence="1" key="1">
    <citation type="submission" date="2021-05" db="EMBL/GenBank/DDBJ databases">
        <authorList>
            <person name="Scholz U."/>
            <person name="Mascher M."/>
            <person name="Fiebig A."/>
        </authorList>
    </citation>
    <scope>NUCLEOTIDE SEQUENCE [LARGE SCALE GENOMIC DNA]</scope>
</reference>